<protein>
    <submittedName>
        <fullName evidence="1">Uncharacterized protein</fullName>
    </submittedName>
</protein>
<comment type="caution">
    <text evidence="1">The sequence shown here is derived from an EMBL/GenBank/DDBJ whole genome shotgun (WGS) entry which is preliminary data.</text>
</comment>
<gene>
    <name evidence="1" type="ORF">NQ315_017328</name>
</gene>
<reference evidence="1 2" key="1">
    <citation type="journal article" date="2023" name="Insect Mol. Biol.">
        <title>Genome sequencing provides insights into the evolution of gene families encoding plant cell wall-degrading enzymes in longhorned beetles.</title>
        <authorList>
            <person name="Shin N.R."/>
            <person name="Okamura Y."/>
            <person name="Kirsch R."/>
            <person name="Pauchet Y."/>
        </authorList>
    </citation>
    <scope>NUCLEOTIDE SEQUENCE [LARGE SCALE GENOMIC DNA]</scope>
    <source>
        <strain evidence="1">EAD_L_NR</strain>
    </source>
</reference>
<accession>A0AAV8VDD4</accession>
<evidence type="ECO:0000313" key="2">
    <source>
        <dbReference type="Proteomes" id="UP001159042"/>
    </source>
</evidence>
<evidence type="ECO:0000313" key="1">
    <source>
        <dbReference type="EMBL" id="KAJ8912295.1"/>
    </source>
</evidence>
<dbReference type="Proteomes" id="UP001159042">
    <property type="component" value="Unassembled WGS sequence"/>
</dbReference>
<organism evidence="1 2">
    <name type="scientific">Exocentrus adspersus</name>
    <dbReference type="NCBI Taxonomy" id="1586481"/>
    <lineage>
        <taxon>Eukaryota</taxon>
        <taxon>Metazoa</taxon>
        <taxon>Ecdysozoa</taxon>
        <taxon>Arthropoda</taxon>
        <taxon>Hexapoda</taxon>
        <taxon>Insecta</taxon>
        <taxon>Pterygota</taxon>
        <taxon>Neoptera</taxon>
        <taxon>Endopterygota</taxon>
        <taxon>Coleoptera</taxon>
        <taxon>Polyphaga</taxon>
        <taxon>Cucujiformia</taxon>
        <taxon>Chrysomeloidea</taxon>
        <taxon>Cerambycidae</taxon>
        <taxon>Lamiinae</taxon>
        <taxon>Acanthocinini</taxon>
        <taxon>Exocentrus</taxon>
    </lineage>
</organism>
<dbReference type="AlphaFoldDB" id="A0AAV8VDD4"/>
<name>A0AAV8VDD4_9CUCU</name>
<sequence>MVSCAQRSCNNRDGVDKKKLTGITFHSDSLGFYINGKIEGKETSAWQEISNRSPTFKGYWALWNSLAIENNLLKSLGVMTKERNNQTVPPWKRVPEVLRAVHSVHESTEKTPASVVFGAELRLPIDLISEQPKEEEDVDNYLSHLQDRLKLTHT</sequence>
<keyword evidence="2" id="KW-1185">Reference proteome</keyword>
<dbReference type="EMBL" id="JANEYG010000134">
    <property type="protein sequence ID" value="KAJ8912295.1"/>
    <property type="molecule type" value="Genomic_DNA"/>
</dbReference>
<proteinExistence type="predicted"/>